<dbReference type="InterPro" id="IPR036457">
    <property type="entry name" value="PPM-type-like_dom_sf"/>
</dbReference>
<organism evidence="4 5">
    <name type="scientific">Symplocastrum torsivum CPER-KK1</name>
    <dbReference type="NCBI Taxonomy" id="450513"/>
    <lineage>
        <taxon>Bacteria</taxon>
        <taxon>Bacillati</taxon>
        <taxon>Cyanobacteriota</taxon>
        <taxon>Cyanophyceae</taxon>
        <taxon>Oscillatoriophycideae</taxon>
        <taxon>Oscillatoriales</taxon>
        <taxon>Microcoleaceae</taxon>
        <taxon>Symplocastrum</taxon>
    </lineage>
</organism>
<feature type="region of interest" description="Disordered" evidence="1">
    <location>
        <begin position="546"/>
        <end position="573"/>
    </location>
</feature>
<dbReference type="SMART" id="SM00332">
    <property type="entry name" value="PP2Cc"/>
    <property type="match status" value="1"/>
</dbReference>
<dbReference type="AlphaFoldDB" id="A0A951PIM7"/>
<gene>
    <name evidence="4" type="ORF">KME25_06105</name>
</gene>
<dbReference type="SMART" id="SM00331">
    <property type="entry name" value="PP2C_SIG"/>
    <property type="match status" value="1"/>
</dbReference>
<evidence type="ECO:0000256" key="1">
    <source>
        <dbReference type="SAM" id="MobiDB-lite"/>
    </source>
</evidence>
<dbReference type="InterPro" id="IPR001932">
    <property type="entry name" value="PPM-type_phosphatase-like_dom"/>
</dbReference>
<dbReference type="Gene3D" id="3.60.40.10">
    <property type="entry name" value="PPM-type phosphatase domain"/>
    <property type="match status" value="1"/>
</dbReference>
<keyword evidence="2" id="KW-0812">Transmembrane</keyword>
<dbReference type="SUPFAM" id="SSF81606">
    <property type="entry name" value="PP2C-like"/>
    <property type="match status" value="1"/>
</dbReference>
<dbReference type="PROSITE" id="PS51746">
    <property type="entry name" value="PPM_2"/>
    <property type="match status" value="1"/>
</dbReference>
<proteinExistence type="predicted"/>
<feature type="region of interest" description="Disordered" evidence="1">
    <location>
        <begin position="613"/>
        <end position="642"/>
    </location>
</feature>
<feature type="compositionally biased region" description="Pro residues" evidence="1">
    <location>
        <begin position="788"/>
        <end position="801"/>
    </location>
</feature>
<feature type="domain" description="PPM-type phosphatase" evidence="3">
    <location>
        <begin position="285"/>
        <end position="527"/>
    </location>
</feature>
<dbReference type="Proteomes" id="UP000753908">
    <property type="component" value="Unassembled WGS sequence"/>
</dbReference>
<name>A0A951PIM7_9CYAN</name>
<protein>
    <submittedName>
        <fullName evidence="4">Protein phosphatase 2C domain-containing protein</fullName>
    </submittedName>
</protein>
<evidence type="ECO:0000313" key="4">
    <source>
        <dbReference type="EMBL" id="MBW4544001.1"/>
    </source>
</evidence>
<evidence type="ECO:0000313" key="5">
    <source>
        <dbReference type="Proteomes" id="UP000753908"/>
    </source>
</evidence>
<sequence>MENPAATLHCSNTRCQASNPQSNKFCQNCRTPLLRRYLWAIGQAIDSYKPGEVIAERYLLVAQRILLDTKPGMPPETPQDFPQGIMSYLRLSPYGLHVPKVYGCVTSMQQGRTPVIWLLEDGPIYESGIFRGTQTSDTEGQLLPELGSVWKGTPAIRQLNWLWQLATLWQPLSSEGVASSLLKPSLLRVEGSIIRFLELYPDTKQAPTLQQLGQLWLQLLPGADPLISRFFQTLCNQLQDKQIRDSEELVRLLDQALQDCGRSQSRTYQIFTRTDTGPSRSQNEDACYPPAAQLISASNNSSALAIVCDGIGGHEGGEVASHLAIDTLRQQIEKLTLNPNNWNPTTLTLELERAACAANDAISSKNDSEHRSDRQRMGTTLVMSQSYAHEIYITHVGDSRVYWVTRYNCHQVTVDDDLASREVRLGYNVYRGAVQQPSSGSLVQALGMAPSTTLHPTVQRFVVDEDCVFLLCSDGLSDNDRVEQYWHTEILPILSGHVDLPTAGARLIEIANTQNGHDNATIALVHCKVSPLGGSSQTAVSLPQLEAPTSSARVPTTVASATPSQMKTQQLPSKARTRHPWGLLLGIIVLLGLGGALAYVLIPHGWVASLLGEGSQPSTTPPSASPSPTVSPTPSASAVSTLEPSAVIQVTSSTIKRAEGGNTPLLLRQGLPPQDQLIVGVVPAGSVLQVVTPSLDQQQRWLQLKVCSPGSRSSAQQPTPTKTPPTSPQTLVRQSPTASNPKPTSVVYRPVERGDGGWIRESDILQNINQSFTPTSAQTSTCVDPSPSVSPPSTPVPTQAP</sequence>
<evidence type="ECO:0000259" key="3">
    <source>
        <dbReference type="PROSITE" id="PS51746"/>
    </source>
</evidence>
<reference evidence="4" key="1">
    <citation type="submission" date="2021-05" db="EMBL/GenBank/DDBJ databases">
        <authorList>
            <person name="Pietrasiak N."/>
            <person name="Ward R."/>
            <person name="Stajich J.E."/>
            <person name="Kurbessoian T."/>
        </authorList>
    </citation>
    <scope>NUCLEOTIDE SEQUENCE</scope>
    <source>
        <strain evidence="4">CPER-KK1</strain>
    </source>
</reference>
<dbReference type="Pfam" id="PF13672">
    <property type="entry name" value="PP2C_2"/>
    <property type="match status" value="1"/>
</dbReference>
<feature type="compositionally biased region" description="Pro residues" evidence="1">
    <location>
        <begin position="619"/>
        <end position="631"/>
    </location>
</feature>
<feature type="compositionally biased region" description="Low complexity" evidence="1">
    <location>
        <begin position="632"/>
        <end position="641"/>
    </location>
</feature>
<comment type="caution">
    <text evidence="4">The sequence shown here is derived from an EMBL/GenBank/DDBJ whole genome shotgun (WGS) entry which is preliminary data.</text>
</comment>
<feature type="region of interest" description="Disordered" evidence="1">
    <location>
        <begin position="707"/>
        <end position="801"/>
    </location>
</feature>
<feature type="compositionally biased region" description="Polar residues" evidence="1">
    <location>
        <begin position="546"/>
        <end position="572"/>
    </location>
</feature>
<feature type="transmembrane region" description="Helical" evidence="2">
    <location>
        <begin position="581"/>
        <end position="602"/>
    </location>
</feature>
<dbReference type="EMBL" id="JAHHIF010000006">
    <property type="protein sequence ID" value="MBW4544001.1"/>
    <property type="molecule type" value="Genomic_DNA"/>
</dbReference>
<keyword evidence="2" id="KW-0472">Membrane</keyword>
<keyword evidence="2" id="KW-1133">Transmembrane helix</keyword>
<feature type="compositionally biased region" description="Basic and acidic residues" evidence="1">
    <location>
        <begin position="750"/>
        <end position="763"/>
    </location>
</feature>
<feature type="compositionally biased region" description="Polar residues" evidence="1">
    <location>
        <begin position="764"/>
        <end position="778"/>
    </location>
</feature>
<accession>A0A951PIM7</accession>
<dbReference type="CDD" id="cd00143">
    <property type="entry name" value="PP2Cc"/>
    <property type="match status" value="1"/>
</dbReference>
<evidence type="ECO:0000256" key="2">
    <source>
        <dbReference type="SAM" id="Phobius"/>
    </source>
</evidence>
<feature type="compositionally biased region" description="Polar residues" evidence="1">
    <location>
        <begin position="731"/>
        <end position="743"/>
    </location>
</feature>
<reference evidence="4" key="2">
    <citation type="journal article" date="2022" name="Microbiol. Resour. Announc.">
        <title>Metagenome Sequencing to Explore Phylogenomics of Terrestrial Cyanobacteria.</title>
        <authorList>
            <person name="Ward R.D."/>
            <person name="Stajich J.E."/>
            <person name="Johansen J.R."/>
            <person name="Huntemann M."/>
            <person name="Clum A."/>
            <person name="Foster B."/>
            <person name="Foster B."/>
            <person name="Roux S."/>
            <person name="Palaniappan K."/>
            <person name="Varghese N."/>
            <person name="Mukherjee S."/>
            <person name="Reddy T.B.K."/>
            <person name="Daum C."/>
            <person name="Copeland A."/>
            <person name="Chen I.A."/>
            <person name="Ivanova N.N."/>
            <person name="Kyrpides N.C."/>
            <person name="Shapiro N."/>
            <person name="Eloe-Fadrosh E.A."/>
            <person name="Pietrasiak N."/>
        </authorList>
    </citation>
    <scope>NUCLEOTIDE SEQUENCE</scope>
    <source>
        <strain evidence="4">CPER-KK1</strain>
    </source>
</reference>